<keyword evidence="1" id="KW-1133">Transmembrane helix</keyword>
<feature type="transmembrane region" description="Helical" evidence="1">
    <location>
        <begin position="180"/>
        <end position="199"/>
    </location>
</feature>
<keyword evidence="1" id="KW-0472">Membrane</keyword>
<feature type="transmembrane region" description="Helical" evidence="1">
    <location>
        <begin position="12"/>
        <end position="34"/>
    </location>
</feature>
<evidence type="ECO:0000313" key="2">
    <source>
        <dbReference type="EMBL" id="NOT34812.1"/>
    </source>
</evidence>
<feature type="transmembrane region" description="Helical" evidence="1">
    <location>
        <begin position="96"/>
        <end position="115"/>
    </location>
</feature>
<organism evidence="2 3">
    <name type="scientific">Eiseniibacteriota bacterium</name>
    <dbReference type="NCBI Taxonomy" id="2212470"/>
    <lineage>
        <taxon>Bacteria</taxon>
        <taxon>Candidatus Eiseniibacteriota</taxon>
    </lineage>
</organism>
<gene>
    <name evidence="2" type="ORF">HOP12_11660</name>
</gene>
<reference evidence="2 3" key="1">
    <citation type="submission" date="2020-04" db="EMBL/GenBank/DDBJ databases">
        <title>Metagenomic profiling of ammonia- and methane-oxidizing microorganisms in a Dutch drinking water treatment plant.</title>
        <authorList>
            <person name="Poghosyan L."/>
            <person name="Leucker S."/>
        </authorList>
    </citation>
    <scope>NUCLEOTIDE SEQUENCE [LARGE SCALE GENOMIC DNA]</scope>
    <source>
        <strain evidence="2">S-RSF-IL-03</strain>
    </source>
</reference>
<dbReference type="AlphaFoldDB" id="A0A849SHF2"/>
<sequence>MHFLDAWTELSFLDLGRLLAPIAMIVAATFLPGARTVRFTALGVALLLPLLGELALPLGWTLAWSALWIAIAWWGSGKGEGEPRAITRARGALESGTVGLGLGLALIAFLGAAVVRQDLSPEDARRTSWGLLVLGTGYLNLMLRRHLRRAALAFGAMGLGLQVLHGAARGVQLPDELPPAGALWLATAVAAGPALRLGWLRERTTGSAWVNDAHDLHD</sequence>
<feature type="transmembrane region" description="Helical" evidence="1">
    <location>
        <begin position="150"/>
        <end position="168"/>
    </location>
</feature>
<evidence type="ECO:0000256" key="1">
    <source>
        <dbReference type="SAM" id="Phobius"/>
    </source>
</evidence>
<name>A0A849SHF2_UNCEI</name>
<evidence type="ECO:0000313" key="3">
    <source>
        <dbReference type="Proteomes" id="UP000580839"/>
    </source>
</evidence>
<dbReference type="Proteomes" id="UP000580839">
    <property type="component" value="Unassembled WGS sequence"/>
</dbReference>
<comment type="caution">
    <text evidence="2">The sequence shown here is derived from an EMBL/GenBank/DDBJ whole genome shotgun (WGS) entry which is preliminary data.</text>
</comment>
<dbReference type="EMBL" id="JABFRW010000147">
    <property type="protein sequence ID" value="NOT34812.1"/>
    <property type="molecule type" value="Genomic_DNA"/>
</dbReference>
<protein>
    <submittedName>
        <fullName evidence="2">Uncharacterized protein</fullName>
    </submittedName>
</protein>
<proteinExistence type="predicted"/>
<accession>A0A849SHF2</accession>
<keyword evidence="1" id="KW-0812">Transmembrane</keyword>